<evidence type="ECO:0000313" key="2">
    <source>
        <dbReference type="Proteomes" id="UP001355206"/>
    </source>
</evidence>
<accession>A0ABU7TLU4</accession>
<gene>
    <name evidence="1" type="ORF">MOTC310_08835</name>
</gene>
<name>A0ABU7TLU4_9HYPH</name>
<evidence type="ECO:0000313" key="1">
    <source>
        <dbReference type="EMBL" id="MEE7490578.1"/>
    </source>
</evidence>
<dbReference type="Proteomes" id="UP001355206">
    <property type="component" value="Unassembled WGS sequence"/>
</dbReference>
<reference evidence="1 2" key="1">
    <citation type="journal article" date="2012" name="Genet. Mol. Biol.">
        <title>Analysis of 16S rRNA and mxaF genes revealing insights into Methylobacterium niche-specific plant association.</title>
        <authorList>
            <person name="Dourado M.N."/>
            <person name="Andreote F.D."/>
            <person name="Dini-Andreote F."/>
            <person name="Conti R."/>
            <person name="Araujo J.M."/>
            <person name="Araujo W.L."/>
        </authorList>
    </citation>
    <scope>NUCLEOTIDE SEQUENCE [LARGE SCALE GENOMIC DNA]</scope>
    <source>
        <strain evidence="1 2">TC3-10</strain>
    </source>
</reference>
<dbReference type="EMBL" id="MLCA01000002">
    <property type="protein sequence ID" value="MEE7490578.1"/>
    <property type="molecule type" value="Genomic_DNA"/>
</dbReference>
<proteinExistence type="predicted"/>
<sequence length="59" mass="6439">MRDWRVSRGSADADNGPEADIAFWRGRGSERHEGQVYSAIQQQVLAIVGEGLDAVPTPD</sequence>
<organism evidence="1 2">
    <name type="scientific">Methylobacterium oryzae</name>
    <dbReference type="NCBI Taxonomy" id="334852"/>
    <lineage>
        <taxon>Bacteria</taxon>
        <taxon>Pseudomonadati</taxon>
        <taxon>Pseudomonadota</taxon>
        <taxon>Alphaproteobacteria</taxon>
        <taxon>Hyphomicrobiales</taxon>
        <taxon>Methylobacteriaceae</taxon>
        <taxon>Methylobacterium</taxon>
    </lineage>
</organism>
<keyword evidence="2" id="KW-1185">Reference proteome</keyword>
<comment type="caution">
    <text evidence="1">The sequence shown here is derived from an EMBL/GenBank/DDBJ whole genome shotgun (WGS) entry which is preliminary data.</text>
</comment>
<protein>
    <submittedName>
        <fullName evidence="1">Uncharacterized protein</fullName>
    </submittedName>
</protein>